<evidence type="ECO:0000259" key="2">
    <source>
        <dbReference type="Pfam" id="PF00004"/>
    </source>
</evidence>
<dbReference type="InterPro" id="IPR003959">
    <property type="entry name" value="ATPase_AAA_core"/>
</dbReference>
<organism evidence="3 4">
    <name type="scientific">Echinococcus granulosus</name>
    <name type="common">Hydatid tapeworm</name>
    <dbReference type="NCBI Taxonomy" id="6210"/>
    <lineage>
        <taxon>Eukaryota</taxon>
        <taxon>Metazoa</taxon>
        <taxon>Spiralia</taxon>
        <taxon>Lophotrochozoa</taxon>
        <taxon>Platyhelminthes</taxon>
        <taxon>Cestoda</taxon>
        <taxon>Eucestoda</taxon>
        <taxon>Cyclophyllidea</taxon>
        <taxon>Taeniidae</taxon>
        <taxon>Echinococcus</taxon>
        <taxon>Echinococcus granulosus group</taxon>
    </lineage>
</organism>
<dbReference type="PANTHER" id="PTHR23077">
    <property type="entry name" value="AAA-FAMILY ATPASE"/>
    <property type="match status" value="1"/>
</dbReference>
<dbReference type="Gene3D" id="1.10.8.60">
    <property type="match status" value="1"/>
</dbReference>
<protein>
    <submittedName>
        <fullName evidence="3">VCP-like ATPase</fullName>
    </submittedName>
</protein>
<dbReference type="GO" id="GO:0005778">
    <property type="term" value="C:peroxisomal membrane"/>
    <property type="evidence" value="ECO:0007669"/>
    <property type="project" value="TreeGrafter"/>
</dbReference>
<proteinExistence type="predicted"/>
<dbReference type="SUPFAM" id="SSF52540">
    <property type="entry name" value="P-loop containing nucleoside triphosphate hydrolases"/>
    <property type="match status" value="1"/>
</dbReference>
<evidence type="ECO:0000313" key="4">
    <source>
        <dbReference type="Proteomes" id="UP000019149"/>
    </source>
</evidence>
<comment type="caution">
    <text evidence="3">The sequence shown here is derived from an EMBL/GenBank/DDBJ whole genome shotgun (WGS) entry which is preliminary data.</text>
</comment>
<keyword evidence="4" id="KW-1185">Reference proteome</keyword>
<name>W6UDB7_ECHGR</name>
<dbReference type="Proteomes" id="UP000019149">
    <property type="component" value="Unassembled WGS sequence"/>
</dbReference>
<feature type="domain" description="ATPase AAA-type core" evidence="2">
    <location>
        <begin position="163"/>
        <end position="283"/>
    </location>
</feature>
<dbReference type="OrthoDB" id="6281085at2759"/>
<sequence>MMMNDSQGYIAPQVQRKFLIPLAEAFIAVAEDPSSLQEFINFVITDRKTTCTKDNVRNWRKDALKALRLVSAREMMVEEVPEVSTDQKRPPGGSDAMDTEPSAPVPKKLRLSSVLKIDISCCIPTLKIDDIVNTVPPALLKQVQLAFKCHLKPSNLPDVWPTVLINGPPFCGKTTLIKAIAGTLQVNYLSVTVGLVTPTIRTWREIFNQAKINAPCILHIDAIDSMEKQNVPVGTFRVVCLLKNELLIECVGTGIVVVGETRRLIASLPQDVTDLFTHRFTFGMMEESCRLSLLSQFLVDEVSSLEEGDRPSMKEGSQLVLAEDLTLGEIAHRTPGYEAGDLIRLVRGRSINIG</sequence>
<dbReference type="GO" id="GO:0005524">
    <property type="term" value="F:ATP binding"/>
    <property type="evidence" value="ECO:0007669"/>
    <property type="project" value="InterPro"/>
</dbReference>
<dbReference type="GeneID" id="36344577"/>
<dbReference type="InterPro" id="IPR027417">
    <property type="entry name" value="P-loop_NTPase"/>
</dbReference>
<feature type="region of interest" description="Disordered" evidence="1">
    <location>
        <begin position="79"/>
        <end position="104"/>
    </location>
</feature>
<dbReference type="GO" id="GO:0016887">
    <property type="term" value="F:ATP hydrolysis activity"/>
    <property type="evidence" value="ECO:0007669"/>
    <property type="project" value="InterPro"/>
</dbReference>
<dbReference type="Gene3D" id="3.40.50.300">
    <property type="entry name" value="P-loop containing nucleotide triphosphate hydrolases"/>
    <property type="match status" value="1"/>
</dbReference>
<accession>W6UDB7</accession>
<dbReference type="InterPro" id="IPR050168">
    <property type="entry name" value="AAA_ATPase_domain"/>
</dbReference>
<dbReference type="RefSeq" id="XP_024347513.1">
    <property type="nucleotide sequence ID" value="XM_024498111.1"/>
</dbReference>
<dbReference type="Pfam" id="PF00004">
    <property type="entry name" value="AAA"/>
    <property type="match status" value="1"/>
</dbReference>
<dbReference type="PANTHER" id="PTHR23077:SF9">
    <property type="entry name" value="PEROXISOMAL ATPASE PEX6"/>
    <property type="match status" value="1"/>
</dbReference>
<dbReference type="CTD" id="36344577"/>
<dbReference type="EMBL" id="APAU02000121">
    <property type="protein sequence ID" value="EUB56317.1"/>
    <property type="molecule type" value="Genomic_DNA"/>
</dbReference>
<evidence type="ECO:0000256" key="1">
    <source>
        <dbReference type="SAM" id="MobiDB-lite"/>
    </source>
</evidence>
<evidence type="ECO:0000313" key="3">
    <source>
        <dbReference type="EMBL" id="EUB56317.1"/>
    </source>
</evidence>
<dbReference type="KEGG" id="egl:EGR_08862"/>
<gene>
    <name evidence="3" type="ORF">EGR_08862</name>
</gene>
<dbReference type="AlphaFoldDB" id="W6UDB7"/>
<dbReference type="GO" id="GO:0005829">
    <property type="term" value="C:cytosol"/>
    <property type="evidence" value="ECO:0007669"/>
    <property type="project" value="TreeGrafter"/>
</dbReference>
<reference evidence="3 4" key="1">
    <citation type="journal article" date="2013" name="Nat. Genet.">
        <title>The genome of the hydatid tapeworm Echinococcus granulosus.</title>
        <authorList>
            <person name="Zheng H."/>
            <person name="Zhang W."/>
            <person name="Zhang L."/>
            <person name="Zhang Z."/>
            <person name="Li J."/>
            <person name="Lu G."/>
            <person name="Zhu Y."/>
            <person name="Wang Y."/>
            <person name="Huang Y."/>
            <person name="Liu J."/>
            <person name="Kang H."/>
            <person name="Chen J."/>
            <person name="Wang L."/>
            <person name="Chen A."/>
            <person name="Yu S."/>
            <person name="Gao Z."/>
            <person name="Jin L."/>
            <person name="Gu W."/>
            <person name="Wang Z."/>
            <person name="Zhao L."/>
            <person name="Shi B."/>
            <person name="Wen H."/>
            <person name="Lin R."/>
            <person name="Jones M.K."/>
            <person name="Brejova B."/>
            <person name="Vinar T."/>
            <person name="Zhao G."/>
            <person name="McManus D.P."/>
            <person name="Chen Z."/>
            <person name="Zhou Y."/>
            <person name="Wang S."/>
        </authorList>
    </citation>
    <scope>NUCLEOTIDE SEQUENCE [LARGE SCALE GENOMIC DNA]</scope>
</reference>
<dbReference type="STRING" id="6210.W6UDB7"/>
<dbReference type="GO" id="GO:0016558">
    <property type="term" value="P:protein import into peroxisome matrix"/>
    <property type="evidence" value="ECO:0007669"/>
    <property type="project" value="TreeGrafter"/>
</dbReference>